<keyword evidence="14" id="KW-1185">Reference proteome</keyword>
<evidence type="ECO:0000256" key="6">
    <source>
        <dbReference type="ARBA" id="ARBA00022490"/>
    </source>
</evidence>
<keyword evidence="7" id="KW-0540">Nuclease</keyword>
<dbReference type="Pfam" id="PF13359">
    <property type="entry name" value="DDE_Tnp_4"/>
    <property type="match status" value="1"/>
</dbReference>
<evidence type="ECO:0000256" key="1">
    <source>
        <dbReference type="ARBA" id="ARBA00001968"/>
    </source>
</evidence>
<comment type="function">
    <text evidence="12">Transposase-derived protein that may have nuclease activity. Does not have transposase activity.</text>
</comment>
<evidence type="ECO:0000256" key="12">
    <source>
        <dbReference type="ARBA" id="ARBA00045850"/>
    </source>
</evidence>
<dbReference type="GO" id="GO:0005634">
    <property type="term" value="C:nucleus"/>
    <property type="evidence" value="ECO:0007669"/>
    <property type="project" value="UniProtKB-SubCell"/>
</dbReference>
<name>A0A6P8GMZ2_CLUHA</name>
<proteinExistence type="inferred from homology"/>
<reference evidence="15" key="1">
    <citation type="submission" date="2025-08" db="UniProtKB">
        <authorList>
            <consortium name="RefSeq"/>
        </authorList>
    </citation>
    <scope>IDENTIFICATION</scope>
</reference>
<evidence type="ECO:0000256" key="9">
    <source>
        <dbReference type="ARBA" id="ARBA00022801"/>
    </source>
</evidence>
<evidence type="ECO:0000256" key="11">
    <source>
        <dbReference type="ARBA" id="ARBA00030126"/>
    </source>
</evidence>
<feature type="domain" description="DDE Tnp4" evidence="13">
    <location>
        <begin position="154"/>
        <end position="307"/>
    </location>
</feature>
<dbReference type="Proteomes" id="UP000515152">
    <property type="component" value="Chromosome 14"/>
</dbReference>
<dbReference type="GO" id="GO:0046872">
    <property type="term" value="F:metal ion binding"/>
    <property type="evidence" value="ECO:0007669"/>
    <property type="project" value="UniProtKB-KW"/>
</dbReference>
<dbReference type="OrthoDB" id="2415966at2759"/>
<dbReference type="InterPro" id="IPR027806">
    <property type="entry name" value="HARBI1_dom"/>
</dbReference>
<evidence type="ECO:0000313" key="14">
    <source>
        <dbReference type="Proteomes" id="UP000515152"/>
    </source>
</evidence>
<gene>
    <name evidence="15" type="primary">LOC105909449</name>
</gene>
<keyword evidence="9" id="KW-0378">Hydrolase</keyword>
<dbReference type="GO" id="GO:0016787">
    <property type="term" value="F:hydrolase activity"/>
    <property type="evidence" value="ECO:0007669"/>
    <property type="project" value="UniProtKB-KW"/>
</dbReference>
<dbReference type="PRINTS" id="PR02086">
    <property type="entry name" value="PUTNUCHARBI1"/>
</dbReference>
<evidence type="ECO:0000256" key="5">
    <source>
        <dbReference type="ARBA" id="ARBA00015519"/>
    </source>
</evidence>
<dbReference type="GeneID" id="105909449"/>
<accession>A0A6P8GMZ2</accession>
<organism evidence="14 15">
    <name type="scientific">Clupea harengus</name>
    <name type="common">Atlantic herring</name>
    <dbReference type="NCBI Taxonomy" id="7950"/>
    <lineage>
        <taxon>Eukaryota</taxon>
        <taxon>Metazoa</taxon>
        <taxon>Chordata</taxon>
        <taxon>Craniata</taxon>
        <taxon>Vertebrata</taxon>
        <taxon>Euteleostomi</taxon>
        <taxon>Actinopterygii</taxon>
        <taxon>Neopterygii</taxon>
        <taxon>Teleostei</taxon>
        <taxon>Clupei</taxon>
        <taxon>Clupeiformes</taxon>
        <taxon>Clupeoidei</taxon>
        <taxon>Clupeidae</taxon>
        <taxon>Clupea</taxon>
    </lineage>
</organism>
<evidence type="ECO:0000259" key="13">
    <source>
        <dbReference type="Pfam" id="PF13359"/>
    </source>
</evidence>
<dbReference type="InterPro" id="IPR045249">
    <property type="entry name" value="HARBI1-like"/>
</dbReference>
<evidence type="ECO:0000256" key="7">
    <source>
        <dbReference type="ARBA" id="ARBA00022722"/>
    </source>
</evidence>
<keyword evidence="6" id="KW-0963">Cytoplasm</keyword>
<comment type="similarity">
    <text evidence="4">Belongs to the HARBI1 family.</text>
</comment>
<evidence type="ECO:0000256" key="4">
    <source>
        <dbReference type="ARBA" id="ARBA00006958"/>
    </source>
</evidence>
<protein>
    <recommendedName>
        <fullName evidence="5">Putative nuclease HARBI1</fullName>
    </recommendedName>
    <alternativeName>
        <fullName evidence="11">Harbinger transposase-derived nuclease</fullName>
    </alternativeName>
</protein>
<evidence type="ECO:0000256" key="10">
    <source>
        <dbReference type="ARBA" id="ARBA00023242"/>
    </source>
</evidence>
<evidence type="ECO:0000256" key="3">
    <source>
        <dbReference type="ARBA" id="ARBA00004496"/>
    </source>
</evidence>
<evidence type="ECO:0000313" key="15">
    <source>
        <dbReference type="RefSeq" id="XP_031436225.1"/>
    </source>
</evidence>
<comment type="subcellular location">
    <subcellularLocation>
        <location evidence="3">Cytoplasm</location>
    </subcellularLocation>
    <subcellularLocation>
        <location evidence="2">Nucleus</location>
    </subcellularLocation>
</comment>
<keyword evidence="8" id="KW-0479">Metal-binding</keyword>
<dbReference type="RefSeq" id="XP_031436225.1">
    <property type="nucleotide sequence ID" value="XM_031580365.2"/>
</dbReference>
<sequence length="350" mass="39165">MNVLFVKEVLIDEVANIVSRAFSRERIFRDRQDPLAHPDDYLYDQYRFSREGIIYLQQLLGRHIANQTERSAALTGVQTLCIGLRFFATGTFLYAVSDAENICKSTVCRAIRRVYLALKRYVSVFIRFPGHAEVDIIKEGFYAMAGIPNVLGVVDCTQIPIKAPPGPHEGDYINTRAFYSINVQMICDSTCVITNIEAKWPGAVLDDRIFNESSLCAKFEQVCSPTGHYDGILLGDTDYTCRTFFMTPYPDPSPGPQAHFNASLAKTRSKIVTTLGQLRGRFQCLNGLRVVPDRACDITVACAVLHNIATIRKESTPPVCQPPDDDIESLYLDEPDGQAVRDRIAAQYFG</sequence>
<dbReference type="InterPro" id="IPR026103">
    <property type="entry name" value="HARBI1_animal"/>
</dbReference>
<dbReference type="PANTHER" id="PTHR22930">
    <property type="match status" value="1"/>
</dbReference>
<dbReference type="GO" id="GO:0005737">
    <property type="term" value="C:cytoplasm"/>
    <property type="evidence" value="ECO:0007669"/>
    <property type="project" value="UniProtKB-SubCell"/>
</dbReference>
<dbReference type="AlphaFoldDB" id="A0A6P8GMZ2"/>
<evidence type="ECO:0000256" key="8">
    <source>
        <dbReference type="ARBA" id="ARBA00022723"/>
    </source>
</evidence>
<comment type="cofactor">
    <cofactor evidence="1">
        <name>a divalent metal cation</name>
        <dbReference type="ChEBI" id="CHEBI:60240"/>
    </cofactor>
</comment>
<dbReference type="PANTHER" id="PTHR22930:SF267">
    <property type="entry name" value="NUCLEASE HARBI1-RELATED"/>
    <property type="match status" value="1"/>
</dbReference>
<keyword evidence="10" id="KW-0539">Nucleus</keyword>
<dbReference type="GO" id="GO:0004518">
    <property type="term" value="F:nuclease activity"/>
    <property type="evidence" value="ECO:0007669"/>
    <property type="project" value="UniProtKB-KW"/>
</dbReference>
<evidence type="ECO:0000256" key="2">
    <source>
        <dbReference type="ARBA" id="ARBA00004123"/>
    </source>
</evidence>